<organism evidence="4 5">
    <name type="scientific">Candidatus Nitrospira nitrosa</name>
    <dbReference type="NCBI Taxonomy" id="1742972"/>
    <lineage>
        <taxon>Bacteria</taxon>
        <taxon>Pseudomonadati</taxon>
        <taxon>Nitrospirota</taxon>
        <taxon>Nitrospiria</taxon>
        <taxon>Nitrospirales</taxon>
        <taxon>Nitrospiraceae</taxon>
        <taxon>Nitrospira</taxon>
    </lineage>
</organism>
<dbReference type="SUPFAM" id="SSF56436">
    <property type="entry name" value="C-type lectin-like"/>
    <property type="match status" value="1"/>
</dbReference>
<evidence type="ECO:0000259" key="2">
    <source>
        <dbReference type="Pfam" id="PF13271"/>
    </source>
</evidence>
<gene>
    <name evidence="4" type="ORF">COMA1_10121</name>
</gene>
<dbReference type="InterPro" id="IPR027417">
    <property type="entry name" value="P-loop_NTPase"/>
</dbReference>
<dbReference type="PANTHER" id="PTHR23150">
    <property type="entry name" value="SULFATASE MODIFYING FACTOR 1, 2"/>
    <property type="match status" value="1"/>
</dbReference>
<evidence type="ECO:0000259" key="1">
    <source>
        <dbReference type="Pfam" id="PF03781"/>
    </source>
</evidence>
<proteinExistence type="predicted"/>
<accession>A0A0S4L1P4</accession>
<protein>
    <submittedName>
        <fullName evidence="4">Sigma 54 interacting domain protein</fullName>
    </submittedName>
</protein>
<dbReference type="EMBL" id="CZQA01000001">
    <property type="protein sequence ID" value="CUS31463.1"/>
    <property type="molecule type" value="Genomic_DNA"/>
</dbReference>
<name>A0A0S4L1P4_9BACT</name>
<dbReference type="SUPFAM" id="SSF52540">
    <property type="entry name" value="P-loop containing nucleoside triphosphate hydrolases"/>
    <property type="match status" value="1"/>
</dbReference>
<dbReference type="Gene3D" id="3.90.1580.10">
    <property type="entry name" value="paralog of FGE (formylglycine-generating enzyme)"/>
    <property type="match status" value="1"/>
</dbReference>
<sequence length="911" mass="103165">MRPYVETTFRLGIAMATFYLSSTYEDLKDHRRVVYEALRKAGHQVIAMEDYVAGDQRPVDKCLKDVEAADIYIGLFAFRYGYIPPAQHDNPKGLSITELEYRRAEALRKPCLTFAVSDTTAWARVFDDAYTAEDKGERIKALRQQLLTEKLASQFSLPHELSTLVLAAVTKYLDEHKQPEAAKKQESSETAITWDIEKLGSPYPGLMHFTHTYAPVFFGRDLEVGESLDRVREPEGRFVLISGASGSGKSSLVDAGVLPRIEQYGIGGKTYTCVRMLPSEGSHPFDALLRPLHAHTERAGMKPYHAAEHLNQHPADLSRYLNDIIMKGLDTDGLVLFVDQMEELFTVRDHPQAHVFLAALYQATQDADLYVVATIRSDFLPYCHDHPDLLKVLKGRGYYAFAAPDERSIYDMIAKPAICAGLTISERLVRRLVREVEQERGSFPLLAFALQQLFEKRVDHELTEAAYDHMGGLIGAIRTHVSAVEKRIGEVIGTDDGQVFAKLFAPLVVVTMDRTPTRRWAAKESFDRTTQSVIDILTQERFLVTEGTDQYSLVAVAHEKLFEGWPRLALWIEGNREQLFILRQAETEAGEWERHGYDLNYLWSPERLKTLQGVLHDPHHAQRVHQAVRLYAAPQDKLIDRLQDASCSHTERLKIGQYLAALGDPRQGVGLRPDGVPDIEWIEIPGGKIELEKVDHVFQVKPFKIAKYQVSNAQFQAFLEAAEGYQNDEWWEGIQHQEVAQPAWSEANSPRETVSWYEAVAFCRWLSIKVSGQGGTSVSIRLPTEWEWQQAATGGDPKCEYPWGGSWDATRCNSDKSRLRRTTAVGMYPEGTTEQGVLDLAGNLWEWCLNEYETPEQPKAGRINMQGARRVIRGGSWGDDPVLLRASSRSRFFADIRYSYIGFRLVQDLEP</sequence>
<dbReference type="GO" id="GO:0120147">
    <property type="term" value="F:formylglycine-generating oxidase activity"/>
    <property type="evidence" value="ECO:0007669"/>
    <property type="project" value="TreeGrafter"/>
</dbReference>
<dbReference type="InterPro" id="IPR025139">
    <property type="entry name" value="DUF4062"/>
</dbReference>
<dbReference type="RefSeq" id="WP_176697752.1">
    <property type="nucleotide sequence ID" value="NZ_CZQA01000001.1"/>
</dbReference>
<evidence type="ECO:0000259" key="3">
    <source>
        <dbReference type="Pfam" id="PF20703"/>
    </source>
</evidence>
<dbReference type="STRING" id="1742972.COMA1_10121"/>
<feature type="domain" description="Novel STAND NTPase 1" evidence="3">
    <location>
        <begin position="202"/>
        <end position="597"/>
    </location>
</feature>
<evidence type="ECO:0000313" key="5">
    <source>
        <dbReference type="Proteomes" id="UP000199032"/>
    </source>
</evidence>
<feature type="domain" description="DUF4062" evidence="2">
    <location>
        <begin position="19"/>
        <end position="104"/>
    </location>
</feature>
<dbReference type="InterPro" id="IPR005532">
    <property type="entry name" value="SUMF_dom"/>
</dbReference>
<feature type="domain" description="Sulfatase-modifying factor enzyme-like" evidence="1">
    <location>
        <begin position="681"/>
        <end position="906"/>
    </location>
</feature>
<dbReference type="InterPro" id="IPR049052">
    <property type="entry name" value="nSTAND1"/>
</dbReference>
<dbReference type="Pfam" id="PF20703">
    <property type="entry name" value="nSTAND1"/>
    <property type="match status" value="1"/>
</dbReference>
<dbReference type="InterPro" id="IPR051043">
    <property type="entry name" value="Sulfatase_Mod_Factor_Kinase"/>
</dbReference>
<dbReference type="InterPro" id="IPR016187">
    <property type="entry name" value="CTDL_fold"/>
</dbReference>
<evidence type="ECO:0000313" key="4">
    <source>
        <dbReference type="EMBL" id="CUS31463.1"/>
    </source>
</evidence>
<dbReference type="PANTHER" id="PTHR23150:SF19">
    <property type="entry name" value="FORMYLGLYCINE-GENERATING ENZYME"/>
    <property type="match status" value="1"/>
</dbReference>
<dbReference type="InterPro" id="IPR042095">
    <property type="entry name" value="SUMF_sf"/>
</dbReference>
<dbReference type="Pfam" id="PF03781">
    <property type="entry name" value="FGE-sulfatase"/>
    <property type="match status" value="1"/>
</dbReference>
<dbReference type="Proteomes" id="UP000199032">
    <property type="component" value="Unassembled WGS sequence"/>
</dbReference>
<reference evidence="4 5" key="1">
    <citation type="submission" date="2015-10" db="EMBL/GenBank/DDBJ databases">
        <authorList>
            <person name="Gilbert D.G."/>
        </authorList>
    </citation>
    <scope>NUCLEOTIDE SEQUENCE [LARGE SCALE GENOMIC DNA]</scope>
    <source>
        <strain evidence="4">COMA1</strain>
    </source>
</reference>
<dbReference type="AlphaFoldDB" id="A0A0S4L1P4"/>
<keyword evidence="5" id="KW-1185">Reference proteome</keyword>
<dbReference type="Pfam" id="PF13271">
    <property type="entry name" value="DUF4062"/>
    <property type="match status" value="1"/>
</dbReference>